<dbReference type="AlphaFoldDB" id="A0A164NFP0"/>
<evidence type="ECO:0000256" key="3">
    <source>
        <dbReference type="ARBA" id="ARBA00023163"/>
    </source>
</evidence>
<dbReference type="OrthoDB" id="9796019at2"/>
<evidence type="ECO:0000256" key="1">
    <source>
        <dbReference type="ARBA" id="ARBA00023015"/>
    </source>
</evidence>
<dbReference type="InterPro" id="IPR009057">
    <property type="entry name" value="Homeodomain-like_sf"/>
</dbReference>
<dbReference type="InterPro" id="IPR011075">
    <property type="entry name" value="TetR_C"/>
</dbReference>
<evidence type="ECO:0000313" key="6">
    <source>
        <dbReference type="EMBL" id="KZM74313.1"/>
    </source>
</evidence>
<dbReference type="Gene3D" id="1.10.357.10">
    <property type="entry name" value="Tetracycline Repressor, domain 2"/>
    <property type="match status" value="1"/>
</dbReference>
<dbReference type="InterPro" id="IPR050109">
    <property type="entry name" value="HTH-type_TetR-like_transc_reg"/>
</dbReference>
<dbReference type="GO" id="GO:0000976">
    <property type="term" value="F:transcription cis-regulatory region binding"/>
    <property type="evidence" value="ECO:0007669"/>
    <property type="project" value="TreeGrafter"/>
</dbReference>
<gene>
    <name evidence="6" type="ORF">AWN90_24760</name>
</gene>
<name>A0A164NFP0_9NOCA</name>
<dbReference type="PANTHER" id="PTHR30055:SF148">
    <property type="entry name" value="TETR-FAMILY TRANSCRIPTIONAL REGULATOR"/>
    <property type="match status" value="1"/>
</dbReference>
<dbReference type="EMBL" id="LWGR01000005">
    <property type="protein sequence ID" value="KZM74313.1"/>
    <property type="molecule type" value="Genomic_DNA"/>
</dbReference>
<comment type="caution">
    <text evidence="6">The sequence shown here is derived from an EMBL/GenBank/DDBJ whole genome shotgun (WGS) entry which is preliminary data.</text>
</comment>
<dbReference type="InterPro" id="IPR036271">
    <property type="entry name" value="Tet_transcr_reg_TetR-rel_C_sf"/>
</dbReference>
<dbReference type="InterPro" id="IPR001647">
    <property type="entry name" value="HTH_TetR"/>
</dbReference>
<dbReference type="RefSeq" id="WP_067587530.1">
    <property type="nucleotide sequence ID" value="NZ_JABMCZ010000005.1"/>
</dbReference>
<dbReference type="Gene3D" id="1.10.10.60">
    <property type="entry name" value="Homeodomain-like"/>
    <property type="match status" value="1"/>
</dbReference>
<keyword evidence="3" id="KW-0804">Transcription</keyword>
<accession>A0A164NFP0</accession>
<dbReference type="PANTHER" id="PTHR30055">
    <property type="entry name" value="HTH-TYPE TRANSCRIPTIONAL REGULATOR RUTR"/>
    <property type="match status" value="1"/>
</dbReference>
<evidence type="ECO:0000313" key="7">
    <source>
        <dbReference type="Proteomes" id="UP000076512"/>
    </source>
</evidence>
<dbReference type="SUPFAM" id="SSF46689">
    <property type="entry name" value="Homeodomain-like"/>
    <property type="match status" value="1"/>
</dbReference>
<evidence type="ECO:0000256" key="2">
    <source>
        <dbReference type="ARBA" id="ARBA00023125"/>
    </source>
</evidence>
<protein>
    <recommendedName>
        <fullName evidence="5">HTH tetR-type domain-containing protein</fullName>
    </recommendedName>
</protein>
<dbReference type="Pfam" id="PF00440">
    <property type="entry name" value="TetR_N"/>
    <property type="match status" value="1"/>
</dbReference>
<dbReference type="Pfam" id="PF16859">
    <property type="entry name" value="TetR_C_11"/>
    <property type="match status" value="1"/>
</dbReference>
<dbReference type="Proteomes" id="UP000076512">
    <property type="component" value="Unassembled WGS sequence"/>
</dbReference>
<dbReference type="GO" id="GO:0003700">
    <property type="term" value="F:DNA-binding transcription factor activity"/>
    <property type="evidence" value="ECO:0007669"/>
    <property type="project" value="TreeGrafter"/>
</dbReference>
<proteinExistence type="predicted"/>
<keyword evidence="7" id="KW-1185">Reference proteome</keyword>
<keyword evidence="2 4" id="KW-0238">DNA-binding</keyword>
<sequence>MPSATSRRRGETLERAIFRAVLDELAEVGYQKLTMEGVAVRANTSKPVLYRRWPSRPALVLAALGHDAPIAGELPDTGALRSDLIALLQRLVHRFDHVPGTVLVGLITETARDPELSAALRAKFADTPVETLVLELARRATDRGELGPRRPPDRVARVPFDLLRNEYLRQGVPDDDIVIEIVDDIVLPLLREHSRR</sequence>
<dbReference type="PROSITE" id="PS50977">
    <property type="entry name" value="HTH_TETR_2"/>
    <property type="match status" value="1"/>
</dbReference>
<evidence type="ECO:0000259" key="5">
    <source>
        <dbReference type="PROSITE" id="PS50977"/>
    </source>
</evidence>
<reference evidence="6 7" key="1">
    <citation type="submission" date="2016-04" db="EMBL/GenBank/DDBJ databases">
        <authorList>
            <person name="Evans L.H."/>
            <person name="Alamgir A."/>
            <person name="Owens N."/>
            <person name="Weber N.D."/>
            <person name="Virtaneva K."/>
            <person name="Barbian K."/>
            <person name="Babar A."/>
            <person name="Rosenke K."/>
        </authorList>
    </citation>
    <scope>NUCLEOTIDE SEQUENCE [LARGE SCALE GENOMIC DNA]</scope>
    <source>
        <strain evidence="6 7">IFM 0406</strain>
    </source>
</reference>
<keyword evidence="1" id="KW-0805">Transcription regulation</keyword>
<feature type="DNA-binding region" description="H-T-H motif" evidence="4">
    <location>
        <begin position="34"/>
        <end position="53"/>
    </location>
</feature>
<feature type="domain" description="HTH tetR-type" evidence="5">
    <location>
        <begin position="11"/>
        <end position="71"/>
    </location>
</feature>
<dbReference type="STRING" id="455432.AWN90_24760"/>
<evidence type="ECO:0000256" key="4">
    <source>
        <dbReference type="PROSITE-ProRule" id="PRU00335"/>
    </source>
</evidence>
<organism evidence="6 7">
    <name type="scientific">Nocardia terpenica</name>
    <dbReference type="NCBI Taxonomy" id="455432"/>
    <lineage>
        <taxon>Bacteria</taxon>
        <taxon>Bacillati</taxon>
        <taxon>Actinomycetota</taxon>
        <taxon>Actinomycetes</taxon>
        <taxon>Mycobacteriales</taxon>
        <taxon>Nocardiaceae</taxon>
        <taxon>Nocardia</taxon>
    </lineage>
</organism>
<dbReference type="SUPFAM" id="SSF48498">
    <property type="entry name" value="Tetracyclin repressor-like, C-terminal domain"/>
    <property type="match status" value="1"/>
</dbReference>